<accession>A0A238H5N8</accession>
<proteinExistence type="predicted"/>
<reference evidence="1 2" key="1">
    <citation type="submission" date="2017-04" db="EMBL/GenBank/DDBJ databases">
        <authorList>
            <person name="Afonso C.L."/>
            <person name="Miller P.J."/>
            <person name="Scott M.A."/>
            <person name="Spackman E."/>
            <person name="Goraichik I."/>
            <person name="Dimitrov K.M."/>
            <person name="Suarez D.L."/>
            <person name="Swayne D.E."/>
        </authorList>
    </citation>
    <scope>NUCLEOTIDE SEQUENCE [LARGE SCALE GENOMIC DNA]</scope>
    <source>
        <strain evidence="1">LMG 28154</strain>
    </source>
</reference>
<gene>
    <name evidence="1" type="ORF">BSIN_3675</name>
</gene>
<sequence>MLCHSGLNGPEAAVQAASHINDRACRRCAAWRSPSRGIHAIR</sequence>
<evidence type="ECO:0000313" key="2">
    <source>
        <dbReference type="Proteomes" id="UP000198460"/>
    </source>
</evidence>
<dbReference type="EMBL" id="FXAN01000057">
    <property type="protein sequence ID" value="SMG00544.1"/>
    <property type="molecule type" value="Genomic_DNA"/>
</dbReference>
<name>A0A238H5N8_9BURK</name>
<evidence type="ECO:0000313" key="1">
    <source>
        <dbReference type="EMBL" id="SMG00544.1"/>
    </source>
</evidence>
<organism evidence="1 2">
    <name type="scientific">Burkholderia singularis</name>
    <dbReference type="NCBI Taxonomy" id="1503053"/>
    <lineage>
        <taxon>Bacteria</taxon>
        <taxon>Pseudomonadati</taxon>
        <taxon>Pseudomonadota</taxon>
        <taxon>Betaproteobacteria</taxon>
        <taxon>Burkholderiales</taxon>
        <taxon>Burkholderiaceae</taxon>
        <taxon>Burkholderia</taxon>
        <taxon>pseudomallei group</taxon>
    </lineage>
</organism>
<dbReference type="Proteomes" id="UP000198460">
    <property type="component" value="Unassembled WGS sequence"/>
</dbReference>
<dbReference type="AlphaFoldDB" id="A0A238H5N8"/>
<protein>
    <submittedName>
        <fullName evidence="1">Uncharacterized protein</fullName>
    </submittedName>
</protein>